<gene>
    <name evidence="3" type="ORF">LMJ30_00585</name>
</gene>
<sequence length="592" mass="62880">MSAKLRQWILCSAYAFQVLALSACGGSGDSAQSAPPPANNAPAPAPLPVPPVPVPPVPVPEPAPLQFEEVRAKPVNIAMVVSSSQMHANGAKIQQFSAALSGDLNRRATARSGSNGPIYSVDVLSAGADAPAVRNQLKPYDGAILIGVVPVPLVIDGIDGFAKPLMDPFRLPSCGEYRFSANSNRIDSVPQEIDNDPSCRHGMPVAVLRGQSQLSDLADVEKKLDQFIAYHKASDQNNLNWSPDFQYTWALWGGSAPYLPADTLADIWPAMTLNGGLQHYPSPAFVTDGTAAFRKDTFKRCLASEGEMCVVGGHGNSSSILFEGPDALGKYYSDDHVSMASSEIQSNGASAKYVEMLACSSQDFLRSGSFATTLLMSGKTMLTMGSSTTSWGSSNFVFEQAQEVYPYLALGSTFAEAVRGSLRGNAISMQGDPYISFRPVPARAPKLVINGKHYNDGNFIFPMVFADSIAGSSSQAVLHLSNAGMADLHIQLAWASRAWSIDGKPTPEGGFNGGFSLVDPYPISGSNHGSGIGNKIFTIKPNQTMKVTYKMAPLVYSPPGAPVTGILGSTLQLFSDDPASYKITLDATMRIH</sequence>
<name>A0ABS8IQB5_9BURK</name>
<keyword evidence="2" id="KW-0732">Signal</keyword>
<evidence type="ECO:0000313" key="4">
    <source>
        <dbReference type="Proteomes" id="UP001198701"/>
    </source>
</evidence>
<dbReference type="Proteomes" id="UP001198701">
    <property type="component" value="Unassembled WGS sequence"/>
</dbReference>
<evidence type="ECO:0000313" key="3">
    <source>
        <dbReference type="EMBL" id="MCC6069454.1"/>
    </source>
</evidence>
<evidence type="ECO:0000256" key="2">
    <source>
        <dbReference type="SAM" id="SignalP"/>
    </source>
</evidence>
<keyword evidence="4" id="KW-1185">Reference proteome</keyword>
<feature type="chain" id="PRO_5046504990" description="Gingipain domain-containing protein" evidence="2">
    <location>
        <begin position="21"/>
        <end position="592"/>
    </location>
</feature>
<feature type="region of interest" description="Disordered" evidence="1">
    <location>
        <begin position="27"/>
        <end position="46"/>
    </location>
</feature>
<accession>A0ABS8IQB5</accession>
<feature type="compositionally biased region" description="Pro residues" evidence="1">
    <location>
        <begin position="34"/>
        <end position="46"/>
    </location>
</feature>
<reference evidence="3 4" key="1">
    <citation type="submission" date="2021-11" db="EMBL/GenBank/DDBJ databases">
        <authorList>
            <person name="Huq M.A."/>
        </authorList>
    </citation>
    <scope>NUCLEOTIDE SEQUENCE [LARGE SCALE GENOMIC DNA]</scope>
    <source>
        <strain evidence="3 4">MAHUQ-52</strain>
    </source>
</reference>
<feature type="signal peptide" evidence="2">
    <location>
        <begin position="1"/>
        <end position="20"/>
    </location>
</feature>
<dbReference type="RefSeq" id="WP_229430389.1">
    <property type="nucleotide sequence ID" value="NZ_JAJHPV010000002.1"/>
</dbReference>
<dbReference type="EMBL" id="JAJHPV010000002">
    <property type="protein sequence ID" value="MCC6069454.1"/>
    <property type="molecule type" value="Genomic_DNA"/>
</dbReference>
<organism evidence="3 4">
    <name type="scientific">Massilia agrisoli</name>
    <dbReference type="NCBI Taxonomy" id="2892444"/>
    <lineage>
        <taxon>Bacteria</taxon>
        <taxon>Pseudomonadati</taxon>
        <taxon>Pseudomonadota</taxon>
        <taxon>Betaproteobacteria</taxon>
        <taxon>Burkholderiales</taxon>
        <taxon>Oxalobacteraceae</taxon>
        <taxon>Telluria group</taxon>
        <taxon>Massilia</taxon>
    </lineage>
</organism>
<comment type="caution">
    <text evidence="3">The sequence shown here is derived from an EMBL/GenBank/DDBJ whole genome shotgun (WGS) entry which is preliminary data.</text>
</comment>
<proteinExistence type="predicted"/>
<evidence type="ECO:0008006" key="5">
    <source>
        <dbReference type="Google" id="ProtNLM"/>
    </source>
</evidence>
<dbReference type="PROSITE" id="PS51257">
    <property type="entry name" value="PROKAR_LIPOPROTEIN"/>
    <property type="match status" value="1"/>
</dbReference>
<evidence type="ECO:0000256" key="1">
    <source>
        <dbReference type="SAM" id="MobiDB-lite"/>
    </source>
</evidence>
<protein>
    <recommendedName>
        <fullName evidence="5">Gingipain domain-containing protein</fullName>
    </recommendedName>
</protein>